<protein>
    <recommendedName>
        <fullName evidence="4">C3H1-type domain-containing protein</fullName>
    </recommendedName>
</protein>
<organism evidence="3">
    <name type="scientific">Babesia bigemina</name>
    <dbReference type="NCBI Taxonomy" id="5866"/>
    <lineage>
        <taxon>Eukaryota</taxon>
        <taxon>Sar</taxon>
        <taxon>Alveolata</taxon>
        <taxon>Apicomplexa</taxon>
        <taxon>Aconoidasida</taxon>
        <taxon>Piroplasmida</taxon>
        <taxon>Babesiidae</taxon>
        <taxon>Babesia</taxon>
    </lineage>
</organism>
<dbReference type="OrthoDB" id="366935at2759"/>
<name>A0A061BSF1_BABBI</name>
<feature type="coiled-coil region" evidence="1">
    <location>
        <begin position="665"/>
        <end position="728"/>
    </location>
</feature>
<evidence type="ECO:0000256" key="1">
    <source>
        <dbReference type="SAM" id="Coils"/>
    </source>
</evidence>
<dbReference type="KEGG" id="bbig:BBBOND_0001170"/>
<dbReference type="GeneID" id="24561693"/>
<proteinExistence type="predicted"/>
<dbReference type="RefSeq" id="XP_012770414.1">
    <property type="nucleotide sequence ID" value="XM_012914960.1"/>
</dbReference>
<keyword evidence="2" id="KW-0812">Transmembrane</keyword>
<keyword evidence="1" id="KW-0175">Coiled coil</keyword>
<keyword evidence="2" id="KW-1133">Transmembrane helix</keyword>
<dbReference type="EMBL" id="LK054914">
    <property type="protein sequence ID" value="CDR71467.1"/>
    <property type="molecule type" value="Genomic_DNA"/>
</dbReference>
<reference evidence="3" key="1">
    <citation type="journal article" date="2014" name="Nucleic Acids Res.">
        <title>The evolutionary dynamics of variant antigen genes in Babesia reveal a history of genomic innovation underlying host-parasite interaction.</title>
        <authorList>
            <person name="Jackson A.P."/>
            <person name="Otto T.D."/>
            <person name="Darby A."/>
            <person name="Ramaprasad A."/>
            <person name="Xia D."/>
            <person name="Echaide I.E."/>
            <person name="Farber M."/>
            <person name="Gahlot S."/>
            <person name="Gamble J."/>
            <person name="Gupta D."/>
            <person name="Gupta Y."/>
            <person name="Jackson L."/>
            <person name="Malandrin L."/>
            <person name="Malas T.B."/>
            <person name="Moussa E."/>
            <person name="Nair M."/>
            <person name="Reid AJ."/>
            <person name="Sanders M."/>
            <person name="Sharma J."/>
            <person name="Tracey A."/>
            <person name="Quail M.A."/>
            <person name="Weir W."/>
            <person name="Wastling J.M."/>
            <person name="Hall N."/>
            <person name="Willadsen P."/>
            <person name="Lingelbach K."/>
            <person name="Shiels B."/>
            <person name="Tait A."/>
            <person name="Berriman M."/>
            <person name="Allred D.R."/>
            <person name="Pain A."/>
        </authorList>
    </citation>
    <scope>NUCLEOTIDE SEQUENCE</scope>
    <source>
        <strain evidence="3">Bond</strain>
    </source>
</reference>
<gene>
    <name evidence="3" type="ORF">BBBOND_0001170</name>
</gene>
<keyword evidence="2" id="KW-0472">Membrane</keyword>
<evidence type="ECO:0000256" key="2">
    <source>
        <dbReference type="SAM" id="Phobius"/>
    </source>
</evidence>
<evidence type="ECO:0008006" key="4">
    <source>
        <dbReference type="Google" id="ProtNLM"/>
    </source>
</evidence>
<sequence length="1728" mass="192704">MAFLSGVLGAVKDENEVTTYDKNITDPEKKLQKVLDTLTKNIGSGRAGLAASVDAVKRWLEGYGEKLDEKTKNVIDKINLIFHKTHENTMIIENFKDDGLAAMNNKFGELMRDTMLVVGSLTGKGKSINDVDKALRDKLATPVGKIQSAVDLLEKSAENPQFSEQGKVVDYQIKNQAELMKREIEVKCEEVGITLGNKLNEIDSKIEAIEAMEAGKLKILLESVKSLVEVVKIAEEAAVSLESQYVEHIVGSVKDIHMRVNHLDTKDIAGGLQEVHAEVAKQLDVLQIKLSELQTVHGEIEKQVDSGFTKIKTDSDNKIVHLKRQIKKAIEEYVNTELGKKVKNNLDMMCDLITKRNAIEGEPGDLDKIVDGVNKYAERFVNFSENVKGWIQSILESASGVKGWFGEYLKENKKNSVQFKPDIIDTSNSVIRPGKAGEIAEAVRNALQNKLSIRMNGATVKPGESNVQGNIESIHKSITLFVNDLERKITKQEITHTDGPNTVVSTIVAAIEGVVVQAGSTDKKYGNYFLRRAVKSILEALNSTAIQLAKELETFALGYKLGDNLTAAINRVKNLGGRIERELISDHLLPGQLGTIINEGVGSKAAGVDFKTPINELLKEAVHEGIGLLNTDLKRYITSQLSDMDGNIKRHINRLSKDATGRLGMGSIQTQITELQREIAELQEAAGGLKNHAAITIKKQVTSVKYNVASLRKSIEKIDRDIQAFDKELLQDLQACKLAVNQTRREMKAQITKVKEGLTQVAQTAFNALYSAVKKMFAEGHKANLKALKELVDAQKDAIQTIVDEDKKSGLKGLLLDMYKEKGSHIKKLQLDSVRDSERFERLSETFNAYLTLIFTYITQQVKTTCTAPSSASTKEVTKLLSNVQGAIDILLKNLETSKHFNKVFVDDLQSFIVALNKFMPSHFAGTPNPKLLDVIKKGLKDLYEQLDRAYVSRYSGDKLQRALLERKENVDVKKPVPVAVDTDDDKKLTKYGKKVASIMVTIIETLHNDLDRLRIDCKANPQSTMKIASGNNLGRWFSERGYTLCAEDVMMNGELNKKKGVNNINSLLIGAGKNIYRDTYKNGETTVTDRLMTNIQRYYNVCHMKHNGSPKYPCSVRDMLIWLCGLRFTAVYDKVEAHCSSLHNEKDEKTQQMPNRNDEVMNRILSYGLPQNLTRTCSLAYTLLLEIQGHGCGFDQADYPYACNFMDNSRGFHYPDSVGSLFDMLADICRRLLCSLYFLRARCRYTLADGNGWADCSYGQQVPSASWQCSNHKSGESTSEATCQPNGQPMCRSTCQPTSPLQCHLMDQLPGCLPHRLTSVGCKSECNTCPKTSPGQQCVTPMGFWDLTHAASKGGTGKDIFAALEKLCKDGSSPLTALLRDIYCLYPHPPKSLGDMFTFFCQLFRTWRSADSLKKHKSGYINNDSLLANMTDNTIDAAFPLPTWFHKNFSNANLTNAITKLYHSDDEHRHPLPKNTAGKGTENTVASNTATSITGTKDAANTNTSCHSDLASLTTLSALCKNSPACSPYLQPLYFHAYNTYPQKHSALYLSWITYTAWNFWNLLQELLSEFQKISCKRYGCASCNCLTGKHGERGACKCASLVQCGSVVSTFHKYGFTFGKAKNLMNAKTCDVFCEQLQRVLKSAHFTHLFDIIDKFVFHIRLPFIWLNVALWLLSLLYLLHIMVIRLDLLHIKSHLHTPSSHRIAAQSLLAAARVNKHNRVFYLQP</sequence>
<accession>A0A061BSF1</accession>
<feature type="transmembrane region" description="Helical" evidence="2">
    <location>
        <begin position="1666"/>
        <end position="1687"/>
    </location>
</feature>
<dbReference type="VEuPathDB" id="PiroplasmaDB:BBBOND_0001170"/>
<feature type="coiled-coil region" evidence="1">
    <location>
        <begin position="778"/>
        <end position="805"/>
    </location>
</feature>
<reference evidence="3" key="2">
    <citation type="submission" date="2014-06" db="EMBL/GenBank/DDBJ databases">
        <authorList>
            <person name="Aslett M."/>
            <person name="De Silva Nishadi"/>
        </authorList>
    </citation>
    <scope>NUCLEOTIDE SEQUENCE</scope>
    <source>
        <strain evidence="3">Bond</strain>
    </source>
</reference>
<evidence type="ECO:0000313" key="3">
    <source>
        <dbReference type="EMBL" id="CDR71467.1"/>
    </source>
</evidence>